<evidence type="ECO:0000313" key="2">
    <source>
        <dbReference type="Proteomes" id="UP000706039"/>
    </source>
</evidence>
<dbReference type="Proteomes" id="UP000706039">
    <property type="component" value="Unassembled WGS sequence"/>
</dbReference>
<keyword evidence="2" id="KW-1185">Reference proteome</keyword>
<accession>A0ABS7PMK2</accession>
<sequence length="239" mass="25635">MSDLPAAWRSYEWRGGRERIAEIGANGPVILFLAPFFEEANRTRHLLIETMRALGRQGYRCVLPDMPGTLESLTPLDSLDWHDWTGAAAAAAAVTGAAHAVSFRGGALLDGAVDVETRWRMAPAEGSALLRDLVRIRLAADREDGGAATAAEVEAQALSAPFEVAGYRIAPGFIRALKAATTTDSAPLRVARLSTDAQPADIKLPGQPLWRRSEPEHDPVLSESIAADIADWIKTCANG</sequence>
<dbReference type="SUPFAM" id="SSF53474">
    <property type="entry name" value="alpha/beta-Hydrolases"/>
    <property type="match status" value="1"/>
</dbReference>
<dbReference type="EMBL" id="JAINVV010000002">
    <property type="protein sequence ID" value="MBY8821279.1"/>
    <property type="molecule type" value="Genomic_DNA"/>
</dbReference>
<reference evidence="1 2" key="1">
    <citation type="submission" date="2021-08" db="EMBL/GenBank/DDBJ databases">
        <authorList>
            <person name="Tuo L."/>
        </authorList>
    </citation>
    <scope>NUCLEOTIDE SEQUENCE [LARGE SCALE GENOMIC DNA]</scope>
    <source>
        <strain evidence="1 2">JCM 31229</strain>
    </source>
</reference>
<comment type="caution">
    <text evidence="1">The sequence shown here is derived from an EMBL/GenBank/DDBJ whole genome shotgun (WGS) entry which is preliminary data.</text>
</comment>
<name>A0ABS7PMK2_9SPHN</name>
<evidence type="ECO:0000313" key="1">
    <source>
        <dbReference type="EMBL" id="MBY8821279.1"/>
    </source>
</evidence>
<organism evidence="1 2">
    <name type="scientific">Sphingomonas colocasiae</name>
    <dbReference type="NCBI Taxonomy" id="1848973"/>
    <lineage>
        <taxon>Bacteria</taxon>
        <taxon>Pseudomonadati</taxon>
        <taxon>Pseudomonadota</taxon>
        <taxon>Alphaproteobacteria</taxon>
        <taxon>Sphingomonadales</taxon>
        <taxon>Sphingomonadaceae</taxon>
        <taxon>Sphingomonas</taxon>
    </lineage>
</organism>
<dbReference type="RefSeq" id="WP_222988402.1">
    <property type="nucleotide sequence ID" value="NZ_JAINVV010000002.1"/>
</dbReference>
<evidence type="ECO:0008006" key="3">
    <source>
        <dbReference type="Google" id="ProtNLM"/>
    </source>
</evidence>
<protein>
    <recommendedName>
        <fullName evidence="3">Alpha/beta hydrolase</fullName>
    </recommendedName>
</protein>
<proteinExistence type="predicted"/>
<gene>
    <name evidence="1" type="ORF">K7G82_03190</name>
</gene>
<dbReference type="InterPro" id="IPR029058">
    <property type="entry name" value="AB_hydrolase_fold"/>
</dbReference>
<dbReference type="Gene3D" id="3.40.50.1820">
    <property type="entry name" value="alpha/beta hydrolase"/>
    <property type="match status" value="1"/>
</dbReference>